<dbReference type="InParanoid" id="A0A1Y1UFY0"/>
<feature type="compositionally biased region" description="Polar residues" evidence="1">
    <location>
        <begin position="253"/>
        <end position="264"/>
    </location>
</feature>
<feature type="region of interest" description="Disordered" evidence="1">
    <location>
        <begin position="251"/>
        <end position="270"/>
    </location>
</feature>
<feature type="domain" description="R3H" evidence="3">
    <location>
        <begin position="723"/>
        <end position="786"/>
    </location>
</feature>
<feature type="compositionally biased region" description="Gly residues" evidence="1">
    <location>
        <begin position="27"/>
        <end position="38"/>
    </location>
</feature>
<feature type="compositionally biased region" description="Acidic residues" evidence="1">
    <location>
        <begin position="479"/>
        <end position="496"/>
    </location>
</feature>
<dbReference type="EMBL" id="NBSH01000009">
    <property type="protein sequence ID" value="ORX35975.1"/>
    <property type="molecule type" value="Genomic_DNA"/>
</dbReference>
<keyword evidence="5" id="KW-1185">Reference proteome</keyword>
<dbReference type="SUPFAM" id="SSF82708">
    <property type="entry name" value="R3H domain"/>
    <property type="match status" value="1"/>
</dbReference>
<dbReference type="STRING" id="4999.A0A1Y1UFY0"/>
<proteinExistence type="predicted"/>
<dbReference type="Gene3D" id="3.30.1370.50">
    <property type="entry name" value="R3H-like domain"/>
    <property type="match status" value="1"/>
</dbReference>
<evidence type="ECO:0000256" key="1">
    <source>
        <dbReference type="SAM" id="MobiDB-lite"/>
    </source>
</evidence>
<feature type="compositionally biased region" description="Polar residues" evidence="1">
    <location>
        <begin position="98"/>
        <end position="107"/>
    </location>
</feature>
<dbReference type="OrthoDB" id="21470at2759"/>
<dbReference type="InterPro" id="IPR051189">
    <property type="entry name" value="Splicing_assoc_domain"/>
</dbReference>
<feature type="compositionally biased region" description="Basic and acidic residues" evidence="1">
    <location>
        <begin position="645"/>
        <end position="658"/>
    </location>
</feature>
<dbReference type="Pfam" id="PF01424">
    <property type="entry name" value="R3H"/>
    <property type="match status" value="1"/>
</dbReference>
<dbReference type="SMART" id="SM00443">
    <property type="entry name" value="G_patch"/>
    <property type="match status" value="1"/>
</dbReference>
<dbReference type="InterPro" id="IPR036867">
    <property type="entry name" value="R3H_dom_sf"/>
</dbReference>
<dbReference type="InterPro" id="IPR001374">
    <property type="entry name" value="R3H_dom"/>
</dbReference>
<evidence type="ECO:0000259" key="2">
    <source>
        <dbReference type="PROSITE" id="PS50174"/>
    </source>
</evidence>
<accession>A0A1Y1UFY0</accession>
<organism evidence="4 5">
    <name type="scientific">Kockovaella imperatae</name>
    <dbReference type="NCBI Taxonomy" id="4999"/>
    <lineage>
        <taxon>Eukaryota</taxon>
        <taxon>Fungi</taxon>
        <taxon>Dikarya</taxon>
        <taxon>Basidiomycota</taxon>
        <taxon>Agaricomycotina</taxon>
        <taxon>Tremellomycetes</taxon>
        <taxon>Tremellales</taxon>
        <taxon>Cuniculitremaceae</taxon>
        <taxon>Kockovaella</taxon>
    </lineage>
</organism>
<dbReference type="InterPro" id="IPR000467">
    <property type="entry name" value="G_patch_dom"/>
</dbReference>
<protein>
    <recommendedName>
        <fullName evidence="6">Protein SQS1</fullName>
    </recommendedName>
</protein>
<dbReference type="Pfam" id="PF01585">
    <property type="entry name" value="G-patch"/>
    <property type="match status" value="1"/>
</dbReference>
<dbReference type="PANTHER" id="PTHR14195">
    <property type="entry name" value="G PATCH DOMAIN CONTAINING PROTEIN 2"/>
    <property type="match status" value="1"/>
</dbReference>
<feature type="region of interest" description="Disordered" evidence="1">
    <location>
        <begin position="395"/>
        <end position="575"/>
    </location>
</feature>
<dbReference type="PROSITE" id="PS50174">
    <property type="entry name" value="G_PATCH"/>
    <property type="match status" value="1"/>
</dbReference>
<evidence type="ECO:0000259" key="3">
    <source>
        <dbReference type="PROSITE" id="PS51061"/>
    </source>
</evidence>
<comment type="caution">
    <text evidence="4">The sequence shown here is derived from an EMBL/GenBank/DDBJ whole genome shotgun (WGS) entry which is preliminary data.</text>
</comment>
<dbReference type="PROSITE" id="PS51061">
    <property type="entry name" value="R3H"/>
    <property type="match status" value="1"/>
</dbReference>
<dbReference type="RefSeq" id="XP_021870104.1">
    <property type="nucleotide sequence ID" value="XM_022012972.1"/>
</dbReference>
<evidence type="ECO:0008006" key="6">
    <source>
        <dbReference type="Google" id="ProtNLM"/>
    </source>
</evidence>
<name>A0A1Y1UFY0_9TREE</name>
<feature type="region of interest" description="Disordered" evidence="1">
    <location>
        <begin position="1"/>
        <end position="66"/>
    </location>
</feature>
<sequence length="874" mass="94126">MLRQSFDDFLDFGGPSRSRGRGRGRGRGGGGAGPGSFRGRGQTVGNRGGRGGLGLAPPGAGTGGRSFKSDYSDVHFDYTTINKQGYTKLDAYTVAPFGNTSTDPSHTPRNRYKGKNKAFDSNLNDDKNTPSGSTTPVTGLGYHGRGHTFPSSRGFAPDRAGIGGGGRREKHRSGDTVGKIGVSWGGGSAPIFVKAGELFKDGEVDVVTVEQDLQIDVMPMSDPSATQLTVLQDEIEFEVTQGRRTFGRIQAKTPIQSDRSTPEQAHSEPPVPDIQFVRAAPSVDVPAVPVDPPLSKLADSQVNRHLFSVNSGDSATEVVDFASFFIDTEPSAISEKPLYQPTPLPALRRKPTEPAEEENIVFVPKSHSKPEPVLVEESVFPSQAAAAGQHVSRALVNPHALSRREKKAQKKDKRGRVKGKGKKKNKQVTIQEGSDIDWGSDGPPVDVVSVDGDVEGKGEEDMELLRDYLAGTLLNAQDSSEEEDGYSGQEAEEPGDAGDGAADTGDGDIEDLSSGEEDNPSLEDGNSWAVGFETESESSDSSSELAGPSRVPQNNPYDEGSEDEDEDDIDAMFNGRDSWNEADWFIQNMEAALDGRTLAKGKAARSIFNSVENGDFGDEWDLNPVRKGKKNQRSLIPPELQGQWESDRQRKAEKKRQRELERLVAQIEPTALRKGKGKLKGNTKAERANLSRLSASEVADMFDHPVRDGSDPVGRMMSSLLSGGSLEVVNQGILRLLSSPGRSTYSTAPMSKEGRIKVHMLAECYGLKSKSKGKGHERFTILVKTDRSGFYKALYSKYSGGAKKRGPGDRGTSARMRDGETVGEGADRIGMENVGHKLLSRMGWAEGDRIGRTEGGLDNPIMAIVKNTKSGLGA</sequence>
<dbReference type="AlphaFoldDB" id="A0A1Y1UFY0"/>
<reference evidence="4 5" key="1">
    <citation type="submission" date="2017-03" db="EMBL/GenBank/DDBJ databases">
        <title>Widespread Adenine N6-methylation of Active Genes in Fungi.</title>
        <authorList>
            <consortium name="DOE Joint Genome Institute"/>
            <person name="Mondo S.J."/>
            <person name="Dannebaum R.O."/>
            <person name="Kuo R.C."/>
            <person name="Louie K.B."/>
            <person name="Bewick A.J."/>
            <person name="Labutti K."/>
            <person name="Haridas S."/>
            <person name="Kuo A."/>
            <person name="Salamov A."/>
            <person name="Ahrendt S.R."/>
            <person name="Lau R."/>
            <person name="Bowen B.P."/>
            <person name="Lipzen A."/>
            <person name="Sullivan W."/>
            <person name="Andreopoulos W.B."/>
            <person name="Clum A."/>
            <person name="Lindquist E."/>
            <person name="Daum C."/>
            <person name="Northen T.R."/>
            <person name="Ramamoorthy G."/>
            <person name="Schmitz R.J."/>
            <person name="Gryganskyi A."/>
            <person name="Culley D."/>
            <person name="Magnuson J."/>
            <person name="James T.Y."/>
            <person name="O'Malley M.A."/>
            <person name="Stajich J.E."/>
            <person name="Spatafora J.W."/>
            <person name="Visel A."/>
            <person name="Grigoriev I.V."/>
        </authorList>
    </citation>
    <scope>NUCLEOTIDE SEQUENCE [LARGE SCALE GENOMIC DNA]</scope>
    <source>
        <strain evidence="4 5">NRRL Y-17943</strain>
    </source>
</reference>
<evidence type="ECO:0000313" key="5">
    <source>
        <dbReference type="Proteomes" id="UP000193218"/>
    </source>
</evidence>
<feature type="compositionally biased region" description="Basic and acidic residues" evidence="1">
    <location>
        <begin position="454"/>
        <end position="466"/>
    </location>
</feature>
<dbReference type="Proteomes" id="UP000193218">
    <property type="component" value="Unassembled WGS sequence"/>
</dbReference>
<feature type="region of interest" description="Disordered" evidence="1">
    <location>
        <begin position="98"/>
        <end position="176"/>
    </location>
</feature>
<feature type="compositionally biased region" description="Basic and acidic residues" evidence="1">
    <location>
        <begin position="815"/>
        <end position="824"/>
    </location>
</feature>
<dbReference type="GO" id="GO:0003676">
    <property type="term" value="F:nucleic acid binding"/>
    <property type="evidence" value="ECO:0007669"/>
    <property type="project" value="UniProtKB-UniRule"/>
</dbReference>
<dbReference type="GeneID" id="33554780"/>
<feature type="compositionally biased region" description="Acidic residues" evidence="1">
    <location>
        <begin position="559"/>
        <end position="570"/>
    </location>
</feature>
<evidence type="ECO:0000313" key="4">
    <source>
        <dbReference type="EMBL" id="ORX35975.1"/>
    </source>
</evidence>
<feature type="compositionally biased region" description="Low complexity" evidence="1">
    <location>
        <begin position="439"/>
        <end position="451"/>
    </location>
</feature>
<feature type="compositionally biased region" description="Basic residues" evidence="1">
    <location>
        <begin position="404"/>
        <end position="426"/>
    </location>
</feature>
<gene>
    <name evidence="4" type="ORF">BD324DRAFT_514435</name>
</gene>
<feature type="region of interest" description="Disordered" evidence="1">
    <location>
        <begin position="801"/>
        <end position="824"/>
    </location>
</feature>
<feature type="domain" description="G-patch" evidence="2">
    <location>
        <begin position="831"/>
        <end position="874"/>
    </location>
</feature>
<feature type="compositionally biased region" description="Gly residues" evidence="1">
    <location>
        <begin position="46"/>
        <end position="64"/>
    </location>
</feature>
<feature type="compositionally biased region" description="Acidic residues" evidence="1">
    <location>
        <begin position="505"/>
        <end position="521"/>
    </location>
</feature>
<feature type="region of interest" description="Disordered" evidence="1">
    <location>
        <begin position="625"/>
        <end position="658"/>
    </location>
</feature>